<gene>
    <name evidence="1" type="ORF">MML48_1g12307</name>
</gene>
<name>A0ACB9TSR0_HOLOL</name>
<proteinExistence type="predicted"/>
<dbReference type="EMBL" id="CM043015">
    <property type="protein sequence ID" value="KAI4469669.1"/>
    <property type="molecule type" value="Genomic_DNA"/>
</dbReference>
<evidence type="ECO:0000313" key="1">
    <source>
        <dbReference type="EMBL" id="KAI4469669.1"/>
    </source>
</evidence>
<protein>
    <submittedName>
        <fullName evidence="1">Uncharacterized protein</fullName>
    </submittedName>
</protein>
<organism evidence="1 2">
    <name type="scientific">Holotrichia oblita</name>
    <name type="common">Chafer beetle</name>
    <dbReference type="NCBI Taxonomy" id="644536"/>
    <lineage>
        <taxon>Eukaryota</taxon>
        <taxon>Metazoa</taxon>
        <taxon>Ecdysozoa</taxon>
        <taxon>Arthropoda</taxon>
        <taxon>Hexapoda</taxon>
        <taxon>Insecta</taxon>
        <taxon>Pterygota</taxon>
        <taxon>Neoptera</taxon>
        <taxon>Endopterygota</taxon>
        <taxon>Coleoptera</taxon>
        <taxon>Polyphaga</taxon>
        <taxon>Scarabaeiformia</taxon>
        <taxon>Scarabaeidae</taxon>
        <taxon>Melolonthinae</taxon>
        <taxon>Holotrichia</taxon>
    </lineage>
</organism>
<accession>A0ACB9TSR0</accession>
<sequence length="390" mass="44144">MPRQYTRKVGAAPRATWSEEALKQAVCEVESQVMSINAASKHFGIPSRTLRRRMLKKDSIKRGLEKVSVLGYDVEKELVLHIKKLEKLGFPCTRTDVRKLAFQLAQKLNIKHNFDVVSEMGGKQWLQNFLERHEILRVRQADGSCARALGFTREEIGKFFKLYEEIKLVLHILLAEKVTLFRLLRVVSLPPVLIIKGVNLKPEFLDGLPPGSAVYMNKKFAYVNSGLFMKCLEEHFIPRKPLGKVLLLFDGHGSHCNDIQMLETAASQDVILLGLPGHTTHGLQPLDRSFLKPFKTFYATELRQWIVVNKERKITRYQAGKLIRAAWIRATSTINALSDTSHVSFENTATINMPDNNLSVASYEDNTDNQSLTHDKGSTSISIERASSTD</sequence>
<dbReference type="Proteomes" id="UP001056778">
    <property type="component" value="Chromosome 1"/>
</dbReference>
<comment type="caution">
    <text evidence="1">The sequence shown here is derived from an EMBL/GenBank/DDBJ whole genome shotgun (WGS) entry which is preliminary data.</text>
</comment>
<keyword evidence="2" id="KW-1185">Reference proteome</keyword>
<evidence type="ECO:0000313" key="2">
    <source>
        <dbReference type="Proteomes" id="UP001056778"/>
    </source>
</evidence>
<reference evidence="1" key="1">
    <citation type="submission" date="2022-04" db="EMBL/GenBank/DDBJ databases">
        <title>Chromosome-scale genome assembly of Holotrichia oblita Faldermann.</title>
        <authorList>
            <person name="Rongchong L."/>
        </authorList>
    </citation>
    <scope>NUCLEOTIDE SEQUENCE</scope>
    <source>
        <strain evidence="1">81SQS9</strain>
    </source>
</reference>